<evidence type="ECO:0000313" key="2">
    <source>
        <dbReference type="EMBL" id="MFK0525851.1"/>
    </source>
</evidence>
<keyword evidence="1" id="KW-0472">Membrane</keyword>
<organism evidence="2 3">
    <name type="scientific">Paenibacillus illinoisensis</name>
    <dbReference type="NCBI Taxonomy" id="59845"/>
    <lineage>
        <taxon>Bacteria</taxon>
        <taxon>Bacillati</taxon>
        <taxon>Bacillota</taxon>
        <taxon>Bacilli</taxon>
        <taxon>Bacillales</taxon>
        <taxon>Paenibacillaceae</taxon>
        <taxon>Paenibacillus</taxon>
    </lineage>
</organism>
<feature type="transmembrane region" description="Helical" evidence="1">
    <location>
        <begin position="83"/>
        <end position="103"/>
    </location>
</feature>
<accession>A0ABW8I1R0</accession>
<keyword evidence="1" id="KW-1133">Transmembrane helix</keyword>
<feature type="transmembrane region" description="Helical" evidence="1">
    <location>
        <begin position="21"/>
        <end position="42"/>
    </location>
</feature>
<dbReference type="EMBL" id="JBIYSL010000008">
    <property type="protein sequence ID" value="MFK0525851.1"/>
    <property type="molecule type" value="Genomic_DNA"/>
</dbReference>
<keyword evidence="3" id="KW-1185">Reference proteome</keyword>
<evidence type="ECO:0000256" key="1">
    <source>
        <dbReference type="SAM" id="Phobius"/>
    </source>
</evidence>
<evidence type="ECO:0000313" key="3">
    <source>
        <dbReference type="Proteomes" id="UP001618531"/>
    </source>
</evidence>
<name>A0ABW8I1R0_9BACL</name>
<feature type="transmembrane region" description="Helical" evidence="1">
    <location>
        <begin position="109"/>
        <end position="127"/>
    </location>
</feature>
<keyword evidence="1" id="KW-0812">Transmembrane</keyword>
<reference evidence="2 3" key="1">
    <citation type="submission" date="2024-11" db="EMBL/GenBank/DDBJ databases">
        <title>Identification and Characterization of a Novel Fosfomycin Bacillithiol Transferase FosB8 in Paenibacillus illinoisensis.</title>
        <authorList>
            <person name="Lu W."/>
        </authorList>
    </citation>
    <scope>NUCLEOTIDE SEQUENCE [LARGE SCALE GENOMIC DNA]</scope>
    <source>
        <strain evidence="2 3">WP77</strain>
    </source>
</reference>
<gene>
    <name evidence="2" type="ORF">ACINKY_26940</name>
</gene>
<evidence type="ECO:0008006" key="4">
    <source>
        <dbReference type="Google" id="ProtNLM"/>
    </source>
</evidence>
<feature type="transmembrane region" description="Helical" evidence="1">
    <location>
        <begin position="164"/>
        <end position="186"/>
    </location>
</feature>
<feature type="transmembrane region" description="Helical" evidence="1">
    <location>
        <begin position="54"/>
        <end position="71"/>
    </location>
</feature>
<proteinExistence type="predicted"/>
<dbReference type="Proteomes" id="UP001618531">
    <property type="component" value="Unassembled WGS sequence"/>
</dbReference>
<comment type="caution">
    <text evidence="2">The sequence shown here is derived from an EMBL/GenBank/DDBJ whole genome shotgun (WGS) entry which is preliminary data.</text>
</comment>
<protein>
    <recommendedName>
        <fullName evidence="4">Yip1 domain-containing protein</fullName>
    </recommendedName>
</protein>
<feature type="transmembrane region" description="Helical" evidence="1">
    <location>
        <begin position="134"/>
        <end position="152"/>
    </location>
</feature>
<sequence>MRIQDKLDRIRIASRPTTKQTVISVTTAAMIGVVLGLAAKLVNTPGINPLFDDIGGRLGIWVFAATLLSVFSYSPKLAAVKAFVFFASMLTVYYVYTVLFLHFFPARAILFWGLCAAISPICAYLIWYARGLGGFSSLMASLPITVLLVEGFELRNAYLPVHTHYYLIPLLMGVYLIMITVLLIFIPRIKMKILFILSIALFLSFIMIYFNVLGLIFGGLNSFL</sequence>
<dbReference type="RefSeq" id="WP_402878687.1">
    <property type="nucleotide sequence ID" value="NZ_JBIYSL010000008.1"/>
</dbReference>
<feature type="transmembrane region" description="Helical" evidence="1">
    <location>
        <begin position="193"/>
        <end position="217"/>
    </location>
</feature>